<dbReference type="Pfam" id="PF14392">
    <property type="entry name" value="zf-CCHC_4"/>
    <property type="match status" value="1"/>
</dbReference>
<keyword evidence="4" id="KW-1185">Reference proteome</keyword>
<dbReference type="InterPro" id="IPR040256">
    <property type="entry name" value="At4g02000-like"/>
</dbReference>
<reference evidence="3" key="1">
    <citation type="submission" date="2023-07" db="EMBL/GenBank/DDBJ databases">
        <title>A chromosome-level genome assembly of Lolium multiflorum.</title>
        <authorList>
            <person name="Chen Y."/>
            <person name="Copetti D."/>
            <person name="Kolliker R."/>
            <person name="Studer B."/>
        </authorList>
    </citation>
    <scope>NUCLEOTIDE SEQUENCE</scope>
    <source>
        <strain evidence="3">02402/16</strain>
        <tissue evidence="3">Leaf</tissue>
    </source>
</reference>
<proteinExistence type="predicted"/>
<feature type="region of interest" description="Disordered" evidence="1">
    <location>
        <begin position="539"/>
        <end position="646"/>
    </location>
</feature>
<feature type="compositionally biased region" description="Basic and acidic residues" evidence="1">
    <location>
        <begin position="682"/>
        <end position="698"/>
    </location>
</feature>
<feature type="region of interest" description="Disordered" evidence="1">
    <location>
        <begin position="115"/>
        <end position="145"/>
    </location>
</feature>
<evidence type="ECO:0000259" key="2">
    <source>
        <dbReference type="Pfam" id="PF14392"/>
    </source>
</evidence>
<feature type="region of interest" description="Disordered" evidence="1">
    <location>
        <begin position="162"/>
        <end position="192"/>
    </location>
</feature>
<comment type="caution">
    <text evidence="3">The sequence shown here is derived from an EMBL/GenBank/DDBJ whole genome shotgun (WGS) entry which is preliminary data.</text>
</comment>
<dbReference type="Proteomes" id="UP001231189">
    <property type="component" value="Unassembled WGS sequence"/>
</dbReference>
<evidence type="ECO:0000313" key="4">
    <source>
        <dbReference type="Proteomes" id="UP001231189"/>
    </source>
</evidence>
<feature type="region of interest" description="Disordered" evidence="1">
    <location>
        <begin position="25"/>
        <end position="54"/>
    </location>
</feature>
<protein>
    <recommendedName>
        <fullName evidence="2">Zinc knuckle CX2CX4HX4C domain-containing protein</fullName>
    </recommendedName>
</protein>
<feature type="compositionally biased region" description="Low complexity" evidence="1">
    <location>
        <begin position="560"/>
        <end position="573"/>
    </location>
</feature>
<dbReference type="InterPro" id="IPR025836">
    <property type="entry name" value="Zn_knuckle_CX2CX4HX4C"/>
</dbReference>
<evidence type="ECO:0000256" key="1">
    <source>
        <dbReference type="SAM" id="MobiDB-lite"/>
    </source>
</evidence>
<dbReference type="PANTHER" id="PTHR31286">
    <property type="entry name" value="GLYCINE-RICH CELL WALL STRUCTURAL PROTEIN 1.8-LIKE"/>
    <property type="match status" value="1"/>
</dbReference>
<accession>A0AAD8X378</accession>
<feature type="region of interest" description="Disordered" evidence="1">
    <location>
        <begin position="682"/>
        <end position="715"/>
    </location>
</feature>
<name>A0AAD8X378_LOLMU</name>
<evidence type="ECO:0000313" key="3">
    <source>
        <dbReference type="EMBL" id="KAK1692359.1"/>
    </source>
</evidence>
<gene>
    <name evidence="3" type="ORF">QYE76_009056</name>
</gene>
<sequence>MRSKPSHPPPPHTPVATTIATMEAAAPAEAKRAATGSGREAKPKAAKKVLSPEEKIIEAAKRRGRHKNQKVKTVAAANQQAWQMQIKAGVAQVALHPTLAEGYMLVKREGIAGVAPPASSVSSVSSQLRPRTPAPLQGHPASRFASGLPPVKLTGTAEQLNGAAVPDLNRTPRSGDSCPGATQKTRQVPEESMPQPRILFDEMVPPAPMMDDPDYWKDRHESDIQAIIYGGGFVRGDRAGTGPHDDWAATQDAEDIETARLFATQQTQPTPVSVDDFDDAPTQPDIATKKKGESRRIQGFIDDEDKFLCEAWLATSHDCINRVQQKGKSKAPLHITLCLMIVGKVLSPTKLHISTISAALRPAWGNPRGLLFNPAGDNTFVAEFGSRADKERVVDGPPWVVGKHAVLLKDFDIDQRPQDMVFNRLKIWARIINLPFGYMNKKWGSVIAKPLGVEGSVPVVACDSTGRCWGSFLRVKVEIDTDKPLMRGVTIFSQRRNMTEWFDVQYEQLPRYCFACGILGHSSLECKNPGDRDVDGKLLYSSDRLCPPEEKNKKSQGTRSAADSSSQGHSSQHIHSERPSPMGGTGSSTRQKQQGGEDVAVSSPMKQNKHRGRANQAKGGQNAVKESALAKKDGTTLAGQKRKPHKVYRPVVPPSVEEMPVNSLALTVCPVDLPRETQDAVCVDDHSIDSNKKMRRETSGSADQAGAAEQPCQTQ</sequence>
<feature type="domain" description="Zinc knuckle CX2CX4HX4C" evidence="2">
    <location>
        <begin position="481"/>
        <end position="527"/>
    </location>
</feature>
<dbReference type="AlphaFoldDB" id="A0AAD8X378"/>
<dbReference type="EMBL" id="JAUUTY010000001">
    <property type="protein sequence ID" value="KAK1692359.1"/>
    <property type="molecule type" value="Genomic_DNA"/>
</dbReference>
<dbReference type="PANTHER" id="PTHR31286:SF166">
    <property type="entry name" value="OS01G0177800 PROTEIN"/>
    <property type="match status" value="1"/>
</dbReference>
<feature type="compositionally biased region" description="Low complexity" evidence="1">
    <location>
        <begin position="115"/>
        <end position="126"/>
    </location>
</feature>
<organism evidence="3 4">
    <name type="scientific">Lolium multiflorum</name>
    <name type="common">Italian ryegrass</name>
    <name type="synonym">Lolium perenne subsp. multiflorum</name>
    <dbReference type="NCBI Taxonomy" id="4521"/>
    <lineage>
        <taxon>Eukaryota</taxon>
        <taxon>Viridiplantae</taxon>
        <taxon>Streptophyta</taxon>
        <taxon>Embryophyta</taxon>
        <taxon>Tracheophyta</taxon>
        <taxon>Spermatophyta</taxon>
        <taxon>Magnoliopsida</taxon>
        <taxon>Liliopsida</taxon>
        <taxon>Poales</taxon>
        <taxon>Poaceae</taxon>
        <taxon>BOP clade</taxon>
        <taxon>Pooideae</taxon>
        <taxon>Poodae</taxon>
        <taxon>Poeae</taxon>
        <taxon>Poeae Chloroplast Group 2 (Poeae type)</taxon>
        <taxon>Loliodinae</taxon>
        <taxon>Loliinae</taxon>
        <taxon>Lolium</taxon>
    </lineage>
</organism>